<dbReference type="Gene3D" id="3.30.160.60">
    <property type="entry name" value="Classic Zinc Finger"/>
    <property type="match status" value="2"/>
</dbReference>
<dbReference type="InterPro" id="IPR000210">
    <property type="entry name" value="BTB/POZ_dom"/>
</dbReference>
<dbReference type="SMART" id="SM00355">
    <property type="entry name" value="ZnF_C2H2"/>
    <property type="match status" value="2"/>
</dbReference>
<reference evidence="14" key="3">
    <citation type="submission" date="2025-09" db="UniProtKB">
        <authorList>
            <consortium name="Ensembl"/>
        </authorList>
    </citation>
    <scope>IDENTIFICATION</scope>
</reference>
<evidence type="ECO:0000256" key="2">
    <source>
        <dbReference type="ARBA" id="ARBA00022723"/>
    </source>
</evidence>
<dbReference type="InterPro" id="IPR036236">
    <property type="entry name" value="Znf_C2H2_sf"/>
</dbReference>
<dbReference type="Gene3D" id="3.30.710.10">
    <property type="entry name" value="Potassium Channel Kv1.1, Chain A"/>
    <property type="match status" value="1"/>
</dbReference>
<keyword evidence="6" id="KW-0805">Transcription regulation</keyword>
<keyword evidence="4 10" id="KW-0863">Zinc-finger</keyword>
<dbReference type="GO" id="GO:0008270">
    <property type="term" value="F:zinc ion binding"/>
    <property type="evidence" value="ECO:0007669"/>
    <property type="project" value="UniProtKB-KW"/>
</dbReference>
<keyword evidence="2" id="KW-0479">Metal-binding</keyword>
<reference evidence="14" key="2">
    <citation type="submission" date="2025-08" db="UniProtKB">
        <authorList>
            <consortium name="Ensembl"/>
        </authorList>
    </citation>
    <scope>IDENTIFICATION</scope>
</reference>
<keyword evidence="7" id="KW-0238">DNA-binding</keyword>
<evidence type="ECO:0000256" key="5">
    <source>
        <dbReference type="ARBA" id="ARBA00022833"/>
    </source>
</evidence>
<evidence type="ECO:0000256" key="8">
    <source>
        <dbReference type="ARBA" id="ARBA00023163"/>
    </source>
</evidence>
<name>A0A8C5N7W6_GOUWI</name>
<dbReference type="InterPro" id="IPR013087">
    <property type="entry name" value="Znf_C2H2_type"/>
</dbReference>
<dbReference type="Proteomes" id="UP000694680">
    <property type="component" value="Chromosome 20"/>
</dbReference>
<dbReference type="PROSITE" id="PS00028">
    <property type="entry name" value="ZINC_FINGER_C2H2_1"/>
    <property type="match status" value="2"/>
</dbReference>
<evidence type="ECO:0000256" key="9">
    <source>
        <dbReference type="ARBA" id="ARBA00023242"/>
    </source>
</evidence>
<feature type="compositionally biased region" description="Low complexity" evidence="11">
    <location>
        <begin position="150"/>
        <end position="170"/>
    </location>
</feature>
<keyword evidence="5" id="KW-0862">Zinc</keyword>
<evidence type="ECO:0000313" key="14">
    <source>
        <dbReference type="Ensembl" id="ENSGWIP00000035485.1"/>
    </source>
</evidence>
<feature type="compositionally biased region" description="Basic residues" evidence="11">
    <location>
        <begin position="228"/>
        <end position="247"/>
    </location>
</feature>
<organism evidence="14 15">
    <name type="scientific">Gouania willdenowi</name>
    <name type="common">Blunt-snouted clingfish</name>
    <name type="synonym">Lepadogaster willdenowi</name>
    <dbReference type="NCBI Taxonomy" id="441366"/>
    <lineage>
        <taxon>Eukaryota</taxon>
        <taxon>Metazoa</taxon>
        <taxon>Chordata</taxon>
        <taxon>Craniata</taxon>
        <taxon>Vertebrata</taxon>
        <taxon>Euteleostomi</taxon>
        <taxon>Actinopterygii</taxon>
        <taxon>Neopterygii</taxon>
        <taxon>Teleostei</taxon>
        <taxon>Neoteleostei</taxon>
        <taxon>Acanthomorphata</taxon>
        <taxon>Ovalentaria</taxon>
        <taxon>Blenniimorphae</taxon>
        <taxon>Blenniiformes</taxon>
        <taxon>Gobiesocoidei</taxon>
        <taxon>Gobiesocidae</taxon>
        <taxon>Gobiesocinae</taxon>
        <taxon>Gouania</taxon>
    </lineage>
</organism>
<feature type="compositionally biased region" description="Basic residues" evidence="11">
    <location>
        <begin position="207"/>
        <end position="216"/>
    </location>
</feature>
<keyword evidence="9" id="KW-0539">Nucleus</keyword>
<dbReference type="SUPFAM" id="SSF57667">
    <property type="entry name" value="beta-beta-alpha zinc fingers"/>
    <property type="match status" value="1"/>
</dbReference>
<dbReference type="SUPFAM" id="SSF54695">
    <property type="entry name" value="POZ domain"/>
    <property type="match status" value="1"/>
</dbReference>
<dbReference type="GO" id="GO:0005634">
    <property type="term" value="C:nucleus"/>
    <property type="evidence" value="ECO:0007669"/>
    <property type="project" value="UniProtKB-SubCell"/>
</dbReference>
<feature type="domain" description="C2H2-type" evidence="13">
    <location>
        <begin position="284"/>
        <end position="311"/>
    </location>
</feature>
<dbReference type="GO" id="GO:0003677">
    <property type="term" value="F:DNA binding"/>
    <property type="evidence" value="ECO:0007669"/>
    <property type="project" value="UniProtKB-KW"/>
</dbReference>
<dbReference type="PROSITE" id="PS50157">
    <property type="entry name" value="ZINC_FINGER_C2H2_2"/>
    <property type="match status" value="2"/>
</dbReference>
<accession>A0A8C5N7W6</accession>
<evidence type="ECO:0000313" key="15">
    <source>
        <dbReference type="Proteomes" id="UP000694680"/>
    </source>
</evidence>
<dbReference type="SMART" id="SM00225">
    <property type="entry name" value="BTB"/>
    <property type="match status" value="1"/>
</dbReference>
<evidence type="ECO:0000259" key="12">
    <source>
        <dbReference type="PROSITE" id="PS50097"/>
    </source>
</evidence>
<dbReference type="FunFam" id="3.30.160.60:FF:001485">
    <property type="entry name" value="Krueppel-related zinc finger protein"/>
    <property type="match status" value="1"/>
</dbReference>
<dbReference type="PANTHER" id="PTHR24394:SF29">
    <property type="entry name" value="MYONEURIN"/>
    <property type="match status" value="1"/>
</dbReference>
<dbReference type="GO" id="GO:0000981">
    <property type="term" value="F:DNA-binding transcription factor activity, RNA polymerase II-specific"/>
    <property type="evidence" value="ECO:0007669"/>
    <property type="project" value="TreeGrafter"/>
</dbReference>
<feature type="domain" description="BTB" evidence="12">
    <location>
        <begin position="22"/>
        <end position="86"/>
    </location>
</feature>
<dbReference type="AlphaFoldDB" id="A0A8C5N7W6"/>
<evidence type="ECO:0000256" key="10">
    <source>
        <dbReference type="PROSITE-ProRule" id="PRU00042"/>
    </source>
</evidence>
<evidence type="ECO:0000256" key="7">
    <source>
        <dbReference type="ARBA" id="ARBA00023125"/>
    </source>
</evidence>
<evidence type="ECO:0000256" key="3">
    <source>
        <dbReference type="ARBA" id="ARBA00022737"/>
    </source>
</evidence>
<keyword evidence="3" id="KW-0677">Repeat</keyword>
<proteinExistence type="predicted"/>
<feature type="compositionally biased region" description="Acidic residues" evidence="11">
    <location>
        <begin position="174"/>
        <end position="191"/>
    </location>
</feature>
<dbReference type="FunFam" id="3.30.160.60:FF:000100">
    <property type="entry name" value="Zinc finger 45-like"/>
    <property type="match status" value="1"/>
</dbReference>
<dbReference type="InterPro" id="IPR011333">
    <property type="entry name" value="SKP1/BTB/POZ_sf"/>
</dbReference>
<dbReference type="Ensembl" id="ENSGWIT00000038680.1">
    <property type="protein sequence ID" value="ENSGWIP00000035485.1"/>
    <property type="gene ID" value="ENSGWIG00000018314.1"/>
</dbReference>
<evidence type="ECO:0000259" key="13">
    <source>
        <dbReference type="PROSITE" id="PS50157"/>
    </source>
</evidence>
<comment type="subcellular location">
    <subcellularLocation>
        <location evidence="1">Nucleus</location>
    </subcellularLocation>
</comment>
<keyword evidence="15" id="KW-1185">Reference proteome</keyword>
<dbReference type="PANTHER" id="PTHR24394">
    <property type="entry name" value="ZINC FINGER PROTEIN"/>
    <property type="match status" value="1"/>
</dbReference>
<evidence type="ECO:0000256" key="4">
    <source>
        <dbReference type="ARBA" id="ARBA00022771"/>
    </source>
</evidence>
<feature type="region of interest" description="Disordered" evidence="11">
    <location>
        <begin position="134"/>
        <end position="276"/>
    </location>
</feature>
<feature type="compositionally biased region" description="Basic and acidic residues" evidence="11">
    <location>
        <begin position="259"/>
        <end position="275"/>
    </location>
</feature>
<dbReference type="Pfam" id="PF00651">
    <property type="entry name" value="BTB"/>
    <property type="match status" value="1"/>
</dbReference>
<reference evidence="14" key="1">
    <citation type="submission" date="2020-06" db="EMBL/GenBank/DDBJ databases">
        <authorList>
            <consortium name="Wellcome Sanger Institute Data Sharing"/>
        </authorList>
    </citation>
    <scope>NUCLEOTIDE SEQUENCE [LARGE SCALE GENOMIC DNA]</scope>
</reference>
<feature type="domain" description="C2H2-type" evidence="13">
    <location>
        <begin position="312"/>
        <end position="339"/>
    </location>
</feature>
<protein>
    <submittedName>
        <fullName evidence="14">Uncharacterized protein</fullName>
    </submittedName>
</protein>
<evidence type="ECO:0000256" key="11">
    <source>
        <dbReference type="SAM" id="MobiDB-lite"/>
    </source>
</evidence>
<keyword evidence="8" id="KW-0804">Transcription</keyword>
<sequence length="397" mass="44638">MSEFYSLLLQRLYEQREMDFLCDVTIAVRDAEFRAHRNVLSAFSSFFCCCAERGENLTSLEPDNVSRYALEKLLEFVYTGHMNLSRSFQYFSSYLQFASLSCVYACFRTRQAAVRRAAVFLGMPEAIKYLEESPHWSEPGEGSQPDDVDPSQSSSAPSPASPVPLSIAPPTWTEEGEECAEEPYGREEEDEGVRSDEDFSPTVTRGSGRKRGRKPKSFSGEGGAKVALRGRGRGRGRGRPRGRGRGVVRKEEEELDSDTSVKDCGDNSADWKGEDLLGNGEGPLECSQCNKEFKDHSSLRRHEKIHESLKPFSCIFCSKTFRQATQLKTHLRIHTGENATPSPPRRWRSFTDIVRNRTSVTCAGCPSPCPPRSSHTHANTLVRHTHTKFFCSFEMVT</sequence>
<evidence type="ECO:0000256" key="1">
    <source>
        <dbReference type="ARBA" id="ARBA00004123"/>
    </source>
</evidence>
<dbReference type="PROSITE" id="PS50097">
    <property type="entry name" value="BTB"/>
    <property type="match status" value="1"/>
</dbReference>
<evidence type="ECO:0000256" key="6">
    <source>
        <dbReference type="ARBA" id="ARBA00023015"/>
    </source>
</evidence>